<organism evidence="3 4">
    <name type="scientific">Drosophila albomicans</name>
    <name type="common">Fruit fly</name>
    <dbReference type="NCBI Taxonomy" id="7291"/>
    <lineage>
        <taxon>Eukaryota</taxon>
        <taxon>Metazoa</taxon>
        <taxon>Ecdysozoa</taxon>
        <taxon>Arthropoda</taxon>
        <taxon>Hexapoda</taxon>
        <taxon>Insecta</taxon>
        <taxon>Pterygota</taxon>
        <taxon>Neoptera</taxon>
        <taxon>Endopterygota</taxon>
        <taxon>Diptera</taxon>
        <taxon>Brachycera</taxon>
        <taxon>Muscomorpha</taxon>
        <taxon>Ephydroidea</taxon>
        <taxon>Drosophilidae</taxon>
        <taxon>Drosophila</taxon>
    </lineage>
</organism>
<sequence>MKLFCVVLVIYVLALTLYGVDGRGGGTRNGLEKSMGNYFRARRHAIGETALEGTQYGNEKPPPPPPHFRTRRNVVNTEDHGPPHGANDTPHMRNRRQMPPGPPPPPEGMPPPPEGMPPPPS</sequence>
<evidence type="ECO:0000313" key="3">
    <source>
        <dbReference type="Proteomes" id="UP000515160"/>
    </source>
</evidence>
<keyword evidence="3" id="KW-1185">Reference proteome</keyword>
<dbReference type="AlphaFoldDB" id="A0A6P8YML5"/>
<keyword evidence="2" id="KW-0732">Signal</keyword>
<dbReference type="Proteomes" id="UP000515160">
    <property type="component" value="Chromosome 3"/>
</dbReference>
<dbReference type="OrthoDB" id="7867761at2759"/>
<name>A0A6P8YML5_DROAB</name>
<gene>
    <name evidence="4" type="primary">LOC117570278</name>
</gene>
<evidence type="ECO:0000256" key="1">
    <source>
        <dbReference type="SAM" id="MobiDB-lite"/>
    </source>
</evidence>
<proteinExistence type="predicted"/>
<feature type="signal peptide" evidence="2">
    <location>
        <begin position="1"/>
        <end position="22"/>
    </location>
</feature>
<dbReference type="RefSeq" id="XP_034107687.1">
    <property type="nucleotide sequence ID" value="XM_034251796.2"/>
</dbReference>
<dbReference type="GeneID" id="117570278"/>
<reference evidence="4" key="1">
    <citation type="submission" date="2025-08" db="UniProtKB">
        <authorList>
            <consortium name="RefSeq"/>
        </authorList>
    </citation>
    <scope>IDENTIFICATION</scope>
    <source>
        <strain evidence="4">15112-1751.03</strain>
        <tissue evidence="4">Whole Adult</tissue>
    </source>
</reference>
<protein>
    <submittedName>
        <fullName evidence="4">Acrosin isoform X1</fullName>
    </submittedName>
</protein>
<feature type="compositionally biased region" description="Pro residues" evidence="1">
    <location>
        <begin position="99"/>
        <end position="121"/>
    </location>
</feature>
<accession>A0A6P8YML5</accession>
<evidence type="ECO:0000256" key="2">
    <source>
        <dbReference type="SAM" id="SignalP"/>
    </source>
</evidence>
<feature type="chain" id="PRO_5028191134" evidence="2">
    <location>
        <begin position="23"/>
        <end position="121"/>
    </location>
</feature>
<feature type="region of interest" description="Disordered" evidence="1">
    <location>
        <begin position="49"/>
        <end position="121"/>
    </location>
</feature>
<evidence type="ECO:0000313" key="4">
    <source>
        <dbReference type="RefSeq" id="XP_034107687.1"/>
    </source>
</evidence>